<sequence>MFSPDLAAMVAVEDLKNVWYGIDYQETFAPMALTSVCSLLAIAAVLKWKFFQMDVKSISLHVI</sequence>
<evidence type="ECO:0000313" key="3">
    <source>
        <dbReference type="Proteomes" id="UP001603857"/>
    </source>
</evidence>
<organism evidence="2 3">
    <name type="scientific">Flemingia macrophylla</name>
    <dbReference type="NCBI Taxonomy" id="520843"/>
    <lineage>
        <taxon>Eukaryota</taxon>
        <taxon>Viridiplantae</taxon>
        <taxon>Streptophyta</taxon>
        <taxon>Embryophyta</taxon>
        <taxon>Tracheophyta</taxon>
        <taxon>Spermatophyta</taxon>
        <taxon>Magnoliopsida</taxon>
        <taxon>eudicotyledons</taxon>
        <taxon>Gunneridae</taxon>
        <taxon>Pentapetalae</taxon>
        <taxon>rosids</taxon>
        <taxon>fabids</taxon>
        <taxon>Fabales</taxon>
        <taxon>Fabaceae</taxon>
        <taxon>Papilionoideae</taxon>
        <taxon>50 kb inversion clade</taxon>
        <taxon>NPAAA clade</taxon>
        <taxon>indigoferoid/millettioid clade</taxon>
        <taxon>Phaseoleae</taxon>
        <taxon>Flemingia</taxon>
    </lineage>
</organism>
<accession>A0ABD1L310</accession>
<keyword evidence="1" id="KW-0472">Membrane</keyword>
<reference evidence="2 3" key="1">
    <citation type="submission" date="2024-08" db="EMBL/GenBank/DDBJ databases">
        <title>Insights into the chromosomal genome structure of Flemingia macrophylla.</title>
        <authorList>
            <person name="Ding Y."/>
            <person name="Zhao Y."/>
            <person name="Bi W."/>
            <person name="Wu M."/>
            <person name="Zhao G."/>
            <person name="Gong Y."/>
            <person name="Li W."/>
            <person name="Zhang P."/>
        </authorList>
    </citation>
    <scope>NUCLEOTIDE SEQUENCE [LARGE SCALE GENOMIC DNA]</scope>
    <source>
        <strain evidence="2">DYQJB</strain>
        <tissue evidence="2">Leaf</tissue>
    </source>
</reference>
<gene>
    <name evidence="2" type="ORF">Fmac_031771</name>
</gene>
<comment type="caution">
    <text evidence="2">The sequence shown here is derived from an EMBL/GenBank/DDBJ whole genome shotgun (WGS) entry which is preliminary data.</text>
</comment>
<keyword evidence="3" id="KW-1185">Reference proteome</keyword>
<protein>
    <submittedName>
        <fullName evidence="2">Uncharacterized protein</fullName>
    </submittedName>
</protein>
<dbReference type="Proteomes" id="UP001603857">
    <property type="component" value="Unassembled WGS sequence"/>
</dbReference>
<feature type="transmembrane region" description="Helical" evidence="1">
    <location>
        <begin position="28"/>
        <end position="46"/>
    </location>
</feature>
<keyword evidence="1" id="KW-1133">Transmembrane helix</keyword>
<dbReference type="EMBL" id="JBGMDY010000011">
    <property type="protein sequence ID" value="KAL2317895.1"/>
    <property type="molecule type" value="Genomic_DNA"/>
</dbReference>
<proteinExistence type="predicted"/>
<keyword evidence="1" id="KW-0812">Transmembrane</keyword>
<evidence type="ECO:0000313" key="2">
    <source>
        <dbReference type="EMBL" id="KAL2317895.1"/>
    </source>
</evidence>
<evidence type="ECO:0000256" key="1">
    <source>
        <dbReference type="SAM" id="Phobius"/>
    </source>
</evidence>
<name>A0ABD1L310_9FABA</name>
<dbReference type="AlphaFoldDB" id="A0ABD1L310"/>